<dbReference type="EMBL" id="JACJJG010000158">
    <property type="protein sequence ID" value="MBM6674929.1"/>
    <property type="molecule type" value="Genomic_DNA"/>
</dbReference>
<dbReference type="Proteomes" id="UP000706891">
    <property type="component" value="Unassembled WGS sequence"/>
</dbReference>
<accession>A0A938WXK4</accession>
<proteinExistence type="predicted"/>
<organism evidence="1 2">
    <name type="scientific">Marseilla massiliensis</name>
    <dbReference type="NCBI Taxonomy" id="1841864"/>
    <lineage>
        <taxon>Bacteria</taxon>
        <taxon>Pseudomonadati</taxon>
        <taxon>Bacteroidota</taxon>
        <taxon>Bacteroidia</taxon>
        <taxon>Bacteroidales</taxon>
        <taxon>Prevotellaceae</taxon>
        <taxon>Marseilla</taxon>
    </lineage>
</organism>
<evidence type="ECO:0000313" key="1">
    <source>
        <dbReference type="EMBL" id="MBM6674929.1"/>
    </source>
</evidence>
<evidence type="ECO:0000313" key="2">
    <source>
        <dbReference type="Proteomes" id="UP000706891"/>
    </source>
</evidence>
<name>A0A938WXK4_9BACT</name>
<keyword evidence="2" id="KW-1185">Reference proteome</keyword>
<dbReference type="RefSeq" id="WP_205105986.1">
    <property type="nucleotide sequence ID" value="NZ_JACJJG010000158.1"/>
</dbReference>
<dbReference type="AlphaFoldDB" id="A0A938WXK4"/>
<sequence>MSTVLSQGLPALQIQAQTTYSTLCEVYDEFSANEKVLKATFNAEVKKNRSVYDAYSKADHSDIGSHLHVFDEIDFGCGYHGHIGVPWPSKSPRLVKALSKDFTLQDKHSCIEMTAAYIRPLDVDERLFVFFTRFSIESWLDSTKLARSFLFFHHSDKGYISFCGVECRLISYMGMSYGHKPCRFCVFNEFSDSTSCPPRMTQRNKDMLFDVVWNGCDWDY</sequence>
<comment type="caution">
    <text evidence="1">The sequence shown here is derived from an EMBL/GenBank/DDBJ whole genome shotgun (WGS) entry which is preliminary data.</text>
</comment>
<reference evidence="1" key="1">
    <citation type="submission" date="2020-08" db="EMBL/GenBank/DDBJ databases">
        <authorList>
            <person name="Cejkova D."/>
            <person name="Kubasova T."/>
            <person name="Jahodarova E."/>
            <person name="Rychlik I."/>
        </authorList>
    </citation>
    <scope>NUCLEOTIDE SEQUENCE</scope>
    <source>
        <strain evidence="1">An824</strain>
    </source>
</reference>
<protein>
    <submittedName>
        <fullName evidence="1">Uncharacterized protein</fullName>
    </submittedName>
</protein>
<reference evidence="1" key="2">
    <citation type="journal article" date="2021" name="Sci. Rep.">
        <title>The distribution of antibiotic resistance genes in chicken gut microbiota commensals.</title>
        <authorList>
            <person name="Juricova H."/>
            <person name="Matiasovicova J."/>
            <person name="Kubasova T."/>
            <person name="Cejkova D."/>
            <person name="Rychlik I."/>
        </authorList>
    </citation>
    <scope>NUCLEOTIDE SEQUENCE</scope>
    <source>
        <strain evidence="1">An824</strain>
    </source>
</reference>
<gene>
    <name evidence="1" type="ORF">H6A34_13780</name>
</gene>